<dbReference type="GO" id="GO:0006144">
    <property type="term" value="P:purine nucleobase metabolic process"/>
    <property type="evidence" value="ECO:0007669"/>
    <property type="project" value="UniProtKB-KW"/>
</dbReference>
<feature type="binding site" evidence="7">
    <location>
        <position position="7"/>
    </location>
    <ligand>
        <name>substrate</name>
    </ligand>
</feature>
<dbReference type="OrthoDB" id="9792386at2"/>
<evidence type="ECO:0000256" key="8">
    <source>
        <dbReference type="RuleBase" id="RU361270"/>
    </source>
</evidence>
<dbReference type="AlphaFoldDB" id="A0A1V9FVL1"/>
<dbReference type="GO" id="GO:0033971">
    <property type="term" value="F:hydroxyisourate hydrolase activity"/>
    <property type="evidence" value="ECO:0007669"/>
    <property type="project" value="UniProtKB-EC"/>
</dbReference>
<evidence type="ECO:0000256" key="6">
    <source>
        <dbReference type="ARBA" id="ARBA00022801"/>
    </source>
</evidence>
<name>A0A1V9FVL1_9BACT</name>
<evidence type="ECO:0000256" key="5">
    <source>
        <dbReference type="ARBA" id="ARBA00022631"/>
    </source>
</evidence>
<dbReference type="PRINTS" id="PR00189">
    <property type="entry name" value="TRNSTHYRETIN"/>
</dbReference>
<proteinExistence type="inferred from homology"/>
<dbReference type="NCBIfam" id="TIGR02962">
    <property type="entry name" value="hdxy_isourate"/>
    <property type="match status" value="1"/>
</dbReference>
<reference evidence="10 11" key="1">
    <citation type="submission" date="2016-03" db="EMBL/GenBank/DDBJ databases">
        <title>Niastella vici sp. nov., isolated from farmland soil.</title>
        <authorList>
            <person name="Chen L."/>
            <person name="Wang D."/>
            <person name="Yang S."/>
            <person name="Wang G."/>
        </authorList>
    </citation>
    <scope>NUCLEOTIDE SEQUENCE [LARGE SCALE GENOMIC DNA]</scope>
    <source>
        <strain evidence="10 11">DJ57</strain>
    </source>
</reference>
<dbReference type="EC" id="3.5.2.17" evidence="8"/>
<comment type="catalytic activity">
    <reaction evidence="1 8">
        <text>5-hydroxyisourate + H2O = 5-hydroxy-2-oxo-4-ureido-2,5-dihydro-1H-imidazole-5-carboxylate + H(+)</text>
        <dbReference type="Rhea" id="RHEA:23736"/>
        <dbReference type="ChEBI" id="CHEBI:15377"/>
        <dbReference type="ChEBI" id="CHEBI:15378"/>
        <dbReference type="ChEBI" id="CHEBI:18072"/>
        <dbReference type="ChEBI" id="CHEBI:58639"/>
        <dbReference type="EC" id="3.5.2.17"/>
    </reaction>
</comment>
<evidence type="ECO:0000313" key="11">
    <source>
        <dbReference type="Proteomes" id="UP000192796"/>
    </source>
</evidence>
<evidence type="ECO:0000256" key="4">
    <source>
        <dbReference type="ARBA" id="ARBA00011881"/>
    </source>
</evidence>
<evidence type="ECO:0000256" key="2">
    <source>
        <dbReference type="ARBA" id="ARBA00002704"/>
    </source>
</evidence>
<dbReference type="Proteomes" id="UP000192796">
    <property type="component" value="Unassembled WGS sequence"/>
</dbReference>
<keyword evidence="6 8" id="KW-0378">Hydrolase</keyword>
<dbReference type="RefSeq" id="WP_081149385.1">
    <property type="nucleotide sequence ID" value="NZ_LVYD01000051.1"/>
</dbReference>
<dbReference type="InterPro" id="IPR023418">
    <property type="entry name" value="Thyroxine_BS"/>
</dbReference>
<dbReference type="SMART" id="SM00095">
    <property type="entry name" value="TR_THY"/>
    <property type="match status" value="1"/>
</dbReference>
<organism evidence="10 11">
    <name type="scientific">Niastella vici</name>
    <dbReference type="NCBI Taxonomy" id="1703345"/>
    <lineage>
        <taxon>Bacteria</taxon>
        <taxon>Pseudomonadati</taxon>
        <taxon>Bacteroidota</taxon>
        <taxon>Chitinophagia</taxon>
        <taxon>Chitinophagales</taxon>
        <taxon>Chitinophagaceae</taxon>
        <taxon>Niastella</taxon>
    </lineage>
</organism>
<sequence length="112" mass="12872">MSQLTTHILDTTQGKPAAGVQIVLYQQQGTEWKEIVRGITNHDGRITDWLPKEEVLPAGLYKLKFETGDYYKQLMISSFYPFVEVVFSITDRSHYHVPLLLNPFGYSTYRGS</sequence>
<dbReference type="Gene3D" id="2.60.40.180">
    <property type="entry name" value="Transthyretin/hydroxyisourate hydrolase domain"/>
    <property type="match status" value="1"/>
</dbReference>
<dbReference type="PROSITE" id="PS00768">
    <property type="entry name" value="TRANSTHYRETIN_1"/>
    <property type="match status" value="1"/>
</dbReference>
<dbReference type="Pfam" id="PF00576">
    <property type="entry name" value="Transthyretin"/>
    <property type="match status" value="1"/>
</dbReference>
<dbReference type="STRING" id="1703345.A3860_28930"/>
<comment type="similarity">
    <text evidence="3 8">Belongs to the transthyretin family. 5-hydroxyisourate hydrolase subfamily.</text>
</comment>
<gene>
    <name evidence="10" type="ORF">A3860_28930</name>
</gene>
<dbReference type="PANTHER" id="PTHR10395:SF7">
    <property type="entry name" value="5-HYDROXYISOURATE HYDROLASE"/>
    <property type="match status" value="1"/>
</dbReference>
<evidence type="ECO:0000256" key="1">
    <source>
        <dbReference type="ARBA" id="ARBA00001043"/>
    </source>
</evidence>
<evidence type="ECO:0000256" key="3">
    <source>
        <dbReference type="ARBA" id="ARBA00009850"/>
    </source>
</evidence>
<dbReference type="SUPFAM" id="SSF49472">
    <property type="entry name" value="Transthyretin (synonym: prealbumin)"/>
    <property type="match status" value="1"/>
</dbReference>
<protein>
    <recommendedName>
        <fullName evidence="8">5-hydroxyisourate hydrolase</fullName>
        <shortName evidence="8">HIU hydrolase</shortName>
        <shortName evidence="8">HIUHase</shortName>
        <ecNumber evidence="8">3.5.2.17</ecNumber>
    </recommendedName>
</protein>
<feature type="binding site" evidence="7">
    <location>
        <position position="45"/>
    </location>
    <ligand>
        <name>substrate</name>
    </ligand>
</feature>
<dbReference type="PANTHER" id="PTHR10395">
    <property type="entry name" value="URICASE AND TRANSTHYRETIN-RELATED"/>
    <property type="match status" value="1"/>
</dbReference>
<accession>A0A1V9FVL1</accession>
<evidence type="ECO:0000256" key="7">
    <source>
        <dbReference type="PIRSR" id="PIRSR600895-51"/>
    </source>
</evidence>
<evidence type="ECO:0000259" key="9">
    <source>
        <dbReference type="SMART" id="SM00095"/>
    </source>
</evidence>
<keyword evidence="5 8" id="KW-0659">Purine metabolism</keyword>
<dbReference type="InterPro" id="IPR000895">
    <property type="entry name" value="Transthyretin/HIU_hydrolase"/>
</dbReference>
<keyword evidence="11" id="KW-1185">Reference proteome</keyword>
<dbReference type="EMBL" id="LVYD01000051">
    <property type="protein sequence ID" value="OQP62385.1"/>
    <property type="molecule type" value="Genomic_DNA"/>
</dbReference>
<dbReference type="InterPro" id="IPR036817">
    <property type="entry name" value="Transthyretin/HIU_hydrolase_sf"/>
</dbReference>
<comment type="function">
    <text evidence="2">Catalyzes the hydrolysis of 5-hydroxyisourate (HIU) to 2-oxo-4-hydroxy-4-carboxy-5-ureidoimidazoline (OHCU).</text>
</comment>
<feature type="binding site" evidence="7">
    <location>
        <position position="109"/>
    </location>
    <ligand>
        <name>substrate</name>
    </ligand>
</feature>
<evidence type="ECO:0000313" key="10">
    <source>
        <dbReference type="EMBL" id="OQP62385.1"/>
    </source>
</evidence>
<comment type="subunit">
    <text evidence="4 8">Homotetramer.</text>
</comment>
<feature type="domain" description="Transthyretin/hydroxyisourate hydrolase" evidence="9">
    <location>
        <begin position="1"/>
        <end position="111"/>
    </location>
</feature>
<dbReference type="InterPro" id="IPR014306">
    <property type="entry name" value="Hydroxyisourate_hydrolase"/>
</dbReference>
<dbReference type="InterPro" id="IPR023416">
    <property type="entry name" value="Transthyretin/HIU_hydrolase_d"/>
</dbReference>
<dbReference type="CDD" id="cd05822">
    <property type="entry name" value="TLP_HIUase"/>
    <property type="match status" value="1"/>
</dbReference>
<comment type="caution">
    <text evidence="10">The sequence shown here is derived from an EMBL/GenBank/DDBJ whole genome shotgun (WGS) entry which is preliminary data.</text>
</comment>